<evidence type="ECO:0000256" key="3">
    <source>
        <dbReference type="ARBA" id="ARBA00010728"/>
    </source>
</evidence>
<evidence type="ECO:0000256" key="2">
    <source>
        <dbReference type="ARBA" id="ARBA00005045"/>
    </source>
</evidence>
<evidence type="ECO:0000256" key="13">
    <source>
        <dbReference type="PIRSR" id="PIRSR001529-1"/>
    </source>
</evidence>
<reference evidence="17 18" key="1">
    <citation type="journal article" date="2014" name="Mol. Biol. Evol.">
        <title>Massive expansion of Ubiquitination-related gene families within the Chlamydiae.</title>
        <authorList>
            <person name="Domman D."/>
            <person name="Collingro A."/>
            <person name="Lagkouvardos I."/>
            <person name="Gehre L."/>
            <person name="Weinmaier T."/>
            <person name="Rattei T."/>
            <person name="Subtil A."/>
            <person name="Horn M."/>
        </authorList>
    </citation>
    <scope>NUCLEOTIDE SEQUENCE [LARGE SCALE GENOMIC DNA]</scope>
    <source>
        <strain evidence="17 18">EI2</strain>
    </source>
</reference>
<dbReference type="PATRIC" id="fig|362787.3.peg.1770"/>
<comment type="subunit">
    <text evidence="12">Homodimer. The tRNA molecule binds across the dimer.</text>
</comment>
<evidence type="ECO:0000256" key="15">
    <source>
        <dbReference type="SAM" id="Coils"/>
    </source>
</evidence>
<evidence type="ECO:0000256" key="12">
    <source>
        <dbReference type="HAMAP-Rule" id="MF_00176"/>
    </source>
</evidence>
<evidence type="ECO:0000256" key="9">
    <source>
        <dbReference type="ARBA" id="ARBA00023146"/>
    </source>
</evidence>
<protein>
    <recommendedName>
        <fullName evidence="12">Serine--tRNA ligase</fullName>
        <ecNumber evidence="12">6.1.1.11</ecNumber>
    </recommendedName>
    <alternativeName>
        <fullName evidence="12">Seryl-tRNA synthetase</fullName>
        <shortName evidence="12">SerRS</shortName>
    </alternativeName>
    <alternativeName>
        <fullName evidence="12">Seryl-tRNA(Ser/Sec) synthetase</fullName>
    </alternativeName>
</protein>
<feature type="binding site" evidence="13">
    <location>
        <position position="412"/>
    </location>
    <ligand>
        <name>L-serine</name>
        <dbReference type="ChEBI" id="CHEBI:33384"/>
    </ligand>
</feature>
<feature type="binding site" evidence="12">
    <location>
        <position position="414"/>
    </location>
    <ligand>
        <name>L-serine</name>
        <dbReference type="ChEBI" id="CHEBI:33384"/>
    </ligand>
</feature>
<evidence type="ECO:0000256" key="14">
    <source>
        <dbReference type="PIRSR" id="PIRSR001529-2"/>
    </source>
</evidence>
<dbReference type="NCBIfam" id="TIGR00414">
    <property type="entry name" value="serS"/>
    <property type="match status" value="1"/>
</dbReference>
<dbReference type="UniPathway" id="UPA00906">
    <property type="reaction ID" value="UER00895"/>
</dbReference>
<feature type="binding site" evidence="12">
    <location>
        <begin position="261"/>
        <end position="263"/>
    </location>
    <ligand>
        <name>L-serine</name>
        <dbReference type="ChEBI" id="CHEBI:33384"/>
    </ligand>
</feature>
<feature type="binding site" evidence="12 14">
    <location>
        <begin position="379"/>
        <end position="382"/>
    </location>
    <ligand>
        <name>ATP</name>
        <dbReference type="ChEBI" id="CHEBI:30616"/>
    </ligand>
</feature>
<dbReference type="HAMAP" id="MF_00176">
    <property type="entry name" value="Ser_tRNA_synth_type1"/>
    <property type="match status" value="1"/>
</dbReference>
<evidence type="ECO:0000256" key="8">
    <source>
        <dbReference type="ARBA" id="ARBA00022917"/>
    </source>
</evidence>
<feature type="coiled-coil region" evidence="15">
    <location>
        <begin position="67"/>
        <end position="97"/>
    </location>
</feature>
<dbReference type="InterPro" id="IPR002317">
    <property type="entry name" value="Ser-tRNA-ligase_type_1"/>
</dbReference>
<comment type="catalytic activity">
    <reaction evidence="10 12">
        <text>tRNA(Sec) + L-serine + ATP = L-seryl-tRNA(Sec) + AMP + diphosphate + H(+)</text>
        <dbReference type="Rhea" id="RHEA:42580"/>
        <dbReference type="Rhea" id="RHEA-COMP:9742"/>
        <dbReference type="Rhea" id="RHEA-COMP:10128"/>
        <dbReference type="ChEBI" id="CHEBI:15378"/>
        <dbReference type="ChEBI" id="CHEBI:30616"/>
        <dbReference type="ChEBI" id="CHEBI:33019"/>
        <dbReference type="ChEBI" id="CHEBI:33384"/>
        <dbReference type="ChEBI" id="CHEBI:78442"/>
        <dbReference type="ChEBI" id="CHEBI:78533"/>
        <dbReference type="ChEBI" id="CHEBI:456215"/>
        <dbReference type="EC" id="6.1.1.11"/>
    </reaction>
</comment>
<organism evidence="17 18">
    <name type="scientific">Candidatus Protochlamydia amoebophila</name>
    <dbReference type="NCBI Taxonomy" id="362787"/>
    <lineage>
        <taxon>Bacteria</taxon>
        <taxon>Pseudomonadati</taxon>
        <taxon>Chlamydiota</taxon>
        <taxon>Chlamydiia</taxon>
        <taxon>Parachlamydiales</taxon>
        <taxon>Parachlamydiaceae</taxon>
        <taxon>Candidatus Protochlamydia</taxon>
    </lineage>
</organism>
<evidence type="ECO:0000256" key="4">
    <source>
        <dbReference type="ARBA" id="ARBA00022490"/>
    </source>
</evidence>
<dbReference type="GO" id="GO:0005524">
    <property type="term" value="F:ATP binding"/>
    <property type="evidence" value="ECO:0007669"/>
    <property type="project" value="UniProtKB-UniRule"/>
</dbReference>
<keyword evidence="6 12" id="KW-0547">Nucleotide-binding</keyword>
<dbReference type="Gene3D" id="3.30.930.10">
    <property type="entry name" value="Bira Bifunctional Protein, Domain 2"/>
    <property type="match status" value="1"/>
</dbReference>
<keyword evidence="5 12" id="KW-0436">Ligase</keyword>
<dbReference type="PRINTS" id="PR00981">
    <property type="entry name" value="TRNASYNTHSER"/>
</dbReference>
<dbReference type="InterPro" id="IPR042103">
    <property type="entry name" value="SerRS_1_N_sf"/>
</dbReference>
<dbReference type="Pfam" id="PF00587">
    <property type="entry name" value="tRNA-synt_2b"/>
    <property type="match status" value="1"/>
</dbReference>
<dbReference type="InterPro" id="IPR002314">
    <property type="entry name" value="aa-tRNA-synt_IIb"/>
</dbReference>
<dbReference type="SUPFAM" id="SSF55681">
    <property type="entry name" value="Class II aaRS and biotin synthetases"/>
    <property type="match status" value="1"/>
</dbReference>
<comment type="subcellular location">
    <subcellularLocation>
        <location evidence="1 12">Cytoplasm</location>
    </subcellularLocation>
</comment>
<dbReference type="GO" id="GO:0006434">
    <property type="term" value="P:seryl-tRNA aminoacylation"/>
    <property type="evidence" value="ECO:0007669"/>
    <property type="project" value="UniProtKB-UniRule"/>
</dbReference>
<gene>
    <name evidence="12 17" type="primary">serS</name>
    <name evidence="17" type="ORF">DB44_EW00260</name>
</gene>
<dbReference type="GO" id="GO:0004828">
    <property type="term" value="F:serine-tRNA ligase activity"/>
    <property type="evidence" value="ECO:0007669"/>
    <property type="project" value="UniProtKB-UniRule"/>
</dbReference>
<evidence type="ECO:0000256" key="5">
    <source>
        <dbReference type="ARBA" id="ARBA00022598"/>
    </source>
</evidence>
<dbReference type="InterPro" id="IPR045864">
    <property type="entry name" value="aa-tRNA-synth_II/BPL/LPL"/>
</dbReference>
<proteinExistence type="inferred from homology"/>
<comment type="caution">
    <text evidence="12">Lacks conserved residue(s) required for the propagation of feature annotation.</text>
</comment>
<dbReference type="SUPFAM" id="SSF46589">
    <property type="entry name" value="tRNA-binding arm"/>
    <property type="match status" value="1"/>
</dbReference>
<comment type="catalytic activity">
    <reaction evidence="11 12">
        <text>tRNA(Ser) + L-serine + ATP = L-seryl-tRNA(Ser) + AMP + diphosphate + H(+)</text>
        <dbReference type="Rhea" id="RHEA:12292"/>
        <dbReference type="Rhea" id="RHEA-COMP:9669"/>
        <dbReference type="Rhea" id="RHEA-COMP:9703"/>
        <dbReference type="ChEBI" id="CHEBI:15378"/>
        <dbReference type="ChEBI" id="CHEBI:30616"/>
        <dbReference type="ChEBI" id="CHEBI:33019"/>
        <dbReference type="ChEBI" id="CHEBI:33384"/>
        <dbReference type="ChEBI" id="CHEBI:78442"/>
        <dbReference type="ChEBI" id="CHEBI:78533"/>
        <dbReference type="ChEBI" id="CHEBI:456215"/>
        <dbReference type="EC" id="6.1.1.11"/>
    </reaction>
</comment>
<dbReference type="Proteomes" id="UP000031465">
    <property type="component" value="Unassembled WGS sequence"/>
</dbReference>
<dbReference type="Pfam" id="PF02403">
    <property type="entry name" value="Seryl_tRNA_N"/>
    <property type="match status" value="1"/>
</dbReference>
<dbReference type="CDD" id="cd00770">
    <property type="entry name" value="SerRS_core"/>
    <property type="match status" value="1"/>
</dbReference>
<keyword evidence="4 12" id="KW-0963">Cytoplasm</keyword>
<dbReference type="Gene3D" id="1.10.287.40">
    <property type="entry name" value="Serine-tRNA synthetase, tRNA binding domain"/>
    <property type="match status" value="1"/>
</dbReference>
<dbReference type="PROSITE" id="PS50862">
    <property type="entry name" value="AA_TRNA_LIGASE_II"/>
    <property type="match status" value="1"/>
</dbReference>
<accession>A0A0C1GZS3</accession>
<comment type="caution">
    <text evidence="17">The sequence shown here is derived from an EMBL/GenBank/DDBJ whole genome shotgun (WGS) entry which is preliminary data.</text>
</comment>
<feature type="domain" description="Aminoacyl-transfer RNA synthetases class-II family profile" evidence="16">
    <location>
        <begin position="168"/>
        <end position="439"/>
    </location>
</feature>
<dbReference type="InterPro" id="IPR010978">
    <property type="entry name" value="tRNA-bd_arm"/>
</dbReference>
<dbReference type="GO" id="GO:0016260">
    <property type="term" value="P:selenocysteine biosynthetic process"/>
    <property type="evidence" value="ECO:0007669"/>
    <property type="project" value="UniProtKB-UniRule"/>
</dbReference>
<sequence length="456" mass="52699">MIFLSSIEILPFKKRVFYTLFIIILSKGHAMIDIRLIRKDRFAVEKQLKTKDPQIDLTNICHLDHSIREAKTKVETLKAKRNEISQKIGEMKRANQDTFSLMNEVAGFGTEIHLLDNQIKEWEEQFNYELSSLPNLPMEDIKISQDPKENVVIKEFGQKPIFSFPFKNHVELNEKLNLFDFKRGAKISGTGWPVYRAMGARLEWALIQYMIEIHVKNGFTQWIPPLLVRKNTVFGSGQLPKFESQQFKIQDEDYHLYLIPTAEVPLNGLHMDEIIPQEELSLKYVAYTPCFRREAGAAGSQERGLIRMHQFNKVEMFCFTKPEESAQVFNQMMDSAEEILQGLELHYRNALLVTGDMSFAAARTIDIEVWLPGQNRYYEVSSVSNCTDYQSRRSNTRFRREDGKLDFVHTLNGSGLATSRLMVALLENNQREDGSVCIPNVLQRYLNGQSTLNPTI</sequence>
<dbReference type="InterPro" id="IPR006195">
    <property type="entry name" value="aa-tRNA-synth_II"/>
</dbReference>
<keyword evidence="9 12" id="KW-0030">Aminoacyl-tRNA synthetase</keyword>
<feature type="binding site" evidence="13">
    <location>
        <position position="292"/>
    </location>
    <ligand>
        <name>L-serine</name>
        <dbReference type="ChEBI" id="CHEBI:33384"/>
    </ligand>
</feature>
<feature type="binding site" evidence="13">
    <location>
        <position position="261"/>
    </location>
    <ligand>
        <name>L-serine</name>
        <dbReference type="ChEBI" id="CHEBI:33384"/>
    </ligand>
</feature>
<evidence type="ECO:0000313" key="18">
    <source>
        <dbReference type="Proteomes" id="UP000031465"/>
    </source>
</evidence>
<evidence type="ECO:0000256" key="6">
    <source>
        <dbReference type="ARBA" id="ARBA00022741"/>
    </source>
</evidence>
<comment type="similarity">
    <text evidence="3 12">Belongs to the class-II aminoacyl-tRNA synthetase family. Type-1 seryl-tRNA synthetase subfamily.</text>
</comment>
<dbReference type="PANTHER" id="PTHR43697:SF1">
    <property type="entry name" value="SERINE--TRNA LIGASE"/>
    <property type="match status" value="1"/>
</dbReference>
<evidence type="ECO:0000313" key="17">
    <source>
        <dbReference type="EMBL" id="KIC71054.1"/>
    </source>
</evidence>
<dbReference type="GO" id="GO:0005737">
    <property type="term" value="C:cytoplasm"/>
    <property type="evidence" value="ECO:0007669"/>
    <property type="project" value="UniProtKB-SubCell"/>
</dbReference>
<dbReference type="EC" id="6.1.1.11" evidence="12"/>
<dbReference type="InterPro" id="IPR015866">
    <property type="entry name" value="Ser-tRNA-synth_1_N"/>
</dbReference>
<dbReference type="PIRSF" id="PIRSF001529">
    <property type="entry name" value="Ser-tRNA-synth_IIa"/>
    <property type="match status" value="1"/>
</dbReference>
<evidence type="ECO:0000256" key="10">
    <source>
        <dbReference type="ARBA" id="ARBA00047929"/>
    </source>
</evidence>
<evidence type="ECO:0000256" key="11">
    <source>
        <dbReference type="ARBA" id="ARBA00048823"/>
    </source>
</evidence>
<evidence type="ECO:0000256" key="7">
    <source>
        <dbReference type="ARBA" id="ARBA00022840"/>
    </source>
</evidence>
<name>A0A0C1GZS3_9BACT</name>
<comment type="pathway">
    <text evidence="2 12">Aminoacyl-tRNA biosynthesis; selenocysteinyl-tRNA(Sec) biosynthesis; L-seryl-tRNA(Sec) from L-serine and tRNA(Sec): step 1/1.</text>
</comment>
<feature type="binding site" evidence="12 14">
    <location>
        <begin position="292"/>
        <end position="294"/>
    </location>
    <ligand>
        <name>ATP</name>
        <dbReference type="ChEBI" id="CHEBI:30616"/>
    </ligand>
</feature>
<comment type="function">
    <text evidence="12">Catalyzes the attachment of serine to tRNA(Ser). Is also able to aminoacylate tRNA(Sec) with serine, to form the misacylated tRNA L-seryl-tRNA(Sec), which will be further converted into selenocysteinyl-tRNA(Sec).</text>
</comment>
<keyword evidence="7 12" id="KW-0067">ATP-binding</keyword>
<evidence type="ECO:0000256" key="1">
    <source>
        <dbReference type="ARBA" id="ARBA00004496"/>
    </source>
</evidence>
<keyword evidence="15" id="KW-0175">Coiled coil</keyword>
<dbReference type="EMBL" id="JSAN01000120">
    <property type="protein sequence ID" value="KIC71054.1"/>
    <property type="molecule type" value="Genomic_DNA"/>
</dbReference>
<evidence type="ECO:0000259" key="16">
    <source>
        <dbReference type="PROSITE" id="PS50862"/>
    </source>
</evidence>
<keyword evidence="8 12" id="KW-0648">Protein biosynthesis</keyword>
<comment type="domain">
    <text evidence="12">Consists of two distinct domains, a catalytic core and a N-terminal extension that is involved in tRNA binding.</text>
</comment>
<dbReference type="AlphaFoldDB" id="A0A0C1GZS3"/>
<feature type="binding site" evidence="12 13">
    <location>
        <position position="315"/>
    </location>
    <ligand>
        <name>L-serine</name>
        <dbReference type="ChEBI" id="CHEBI:33384"/>
    </ligand>
</feature>
<dbReference type="PANTHER" id="PTHR43697">
    <property type="entry name" value="SERYL-TRNA SYNTHETASE"/>
    <property type="match status" value="1"/>
</dbReference>
<dbReference type="InterPro" id="IPR033729">
    <property type="entry name" value="SerRS_core"/>
</dbReference>